<name>A0ABX4XQS3_9LIST</name>
<sequence>MKMIGMHPSGRAIVIDMKENVYVYETAISSGQETTLDKAKFSARFESFTVAEKQQGMDIGLWKWREVGEQ</sequence>
<protein>
    <submittedName>
        <fullName evidence="1">Uncharacterized protein</fullName>
    </submittedName>
</protein>
<dbReference type="RefSeq" id="WP_036092887.1">
    <property type="nucleotide sequence ID" value="NZ_BJEY01000021.1"/>
</dbReference>
<dbReference type="Proteomes" id="UP000236500">
    <property type="component" value="Unassembled WGS sequence"/>
</dbReference>
<keyword evidence="2" id="KW-1185">Reference proteome</keyword>
<organism evidence="1 2">
    <name type="scientific">Listeria newyorkensis</name>
    <dbReference type="NCBI Taxonomy" id="1497681"/>
    <lineage>
        <taxon>Bacteria</taxon>
        <taxon>Bacillati</taxon>
        <taxon>Bacillota</taxon>
        <taxon>Bacilli</taxon>
        <taxon>Bacillales</taxon>
        <taxon>Listeriaceae</taxon>
        <taxon>Listeria</taxon>
    </lineage>
</organism>
<comment type="caution">
    <text evidence="1">The sequence shown here is derived from an EMBL/GenBank/DDBJ whole genome shotgun (WGS) entry which is preliminary data.</text>
</comment>
<proteinExistence type="predicted"/>
<dbReference type="EMBL" id="MPDH01000002">
    <property type="protein sequence ID" value="PNP94274.1"/>
    <property type="molecule type" value="Genomic_DNA"/>
</dbReference>
<evidence type="ECO:0000313" key="2">
    <source>
        <dbReference type="Proteomes" id="UP000236500"/>
    </source>
</evidence>
<gene>
    <name evidence="1" type="ORF">BMT55_01950</name>
</gene>
<evidence type="ECO:0000313" key="1">
    <source>
        <dbReference type="EMBL" id="PNP94274.1"/>
    </source>
</evidence>
<accession>A0ABX4XQS3</accession>
<reference evidence="1 2" key="1">
    <citation type="submission" date="2016-11" db="EMBL/GenBank/DDBJ databases">
        <title>Whole Genome Sequence of Listeria newyorkensis.</title>
        <authorList>
            <person name="Frink S."/>
            <person name="Morales C."/>
            <person name="Kiang D."/>
        </authorList>
    </citation>
    <scope>NUCLEOTIDE SEQUENCE [LARGE SCALE GENOMIC DNA]</scope>
    <source>
        <strain evidence="1 2">F1604011-044</strain>
    </source>
</reference>